<protein>
    <recommendedName>
        <fullName evidence="5">CBM6 domain-containing protein</fullName>
    </recommendedName>
</protein>
<gene>
    <name evidence="3" type="ORF">GCM10010201_12080</name>
</gene>
<keyword evidence="4" id="KW-1185">Reference proteome</keyword>
<name>A0ABN3N9K4_9ACTN</name>
<feature type="compositionally biased region" description="Basic residues" evidence="1">
    <location>
        <begin position="120"/>
        <end position="132"/>
    </location>
</feature>
<keyword evidence="2" id="KW-0472">Membrane</keyword>
<evidence type="ECO:0008006" key="5">
    <source>
        <dbReference type="Google" id="ProtNLM"/>
    </source>
</evidence>
<dbReference type="RefSeq" id="WP_344169541.1">
    <property type="nucleotide sequence ID" value="NZ_BAAARY010000004.1"/>
</dbReference>
<accession>A0ABN3N9K4</accession>
<evidence type="ECO:0000313" key="4">
    <source>
        <dbReference type="Proteomes" id="UP001499978"/>
    </source>
</evidence>
<evidence type="ECO:0000256" key="2">
    <source>
        <dbReference type="SAM" id="Phobius"/>
    </source>
</evidence>
<organism evidence="3 4">
    <name type="scientific">Pilimelia columellifera subsp. columellifera</name>
    <dbReference type="NCBI Taxonomy" id="706583"/>
    <lineage>
        <taxon>Bacteria</taxon>
        <taxon>Bacillati</taxon>
        <taxon>Actinomycetota</taxon>
        <taxon>Actinomycetes</taxon>
        <taxon>Micromonosporales</taxon>
        <taxon>Micromonosporaceae</taxon>
        <taxon>Pilimelia</taxon>
    </lineage>
</organism>
<evidence type="ECO:0000313" key="3">
    <source>
        <dbReference type="EMBL" id="GAA2516906.1"/>
    </source>
</evidence>
<keyword evidence="2" id="KW-0812">Transmembrane</keyword>
<dbReference type="InterPro" id="IPR008979">
    <property type="entry name" value="Galactose-bd-like_sf"/>
</dbReference>
<evidence type="ECO:0000256" key="1">
    <source>
        <dbReference type="SAM" id="MobiDB-lite"/>
    </source>
</evidence>
<dbReference type="Gene3D" id="2.60.120.260">
    <property type="entry name" value="Galactose-binding domain-like"/>
    <property type="match status" value="1"/>
</dbReference>
<sequence length="269" mass="27724">MNDSTDAGRRRTNPARTRPARDAGQPTPSRPATGRGPVRGDAMPGAHRSQRRFATTAMLLTGAVAATAVAVSAGLLLRSQVTTNAVAPTDPPTAAGFPTAPEPGQASPDDVLPTPSPSPSRKRSPTKAKPKPSRAAARAGADPVNVSIEAEAARNGFRGGVNLFSQQNASGGVIVGNLGRGNSLDVRASVPAAGEHRVTIFYVSQESRRAAISINGADIGQVQLPAFATNPVIVRSVSLPMTMRSGDNTINIGNPVDRAPAVDRVLVVR</sequence>
<dbReference type="SUPFAM" id="SSF49785">
    <property type="entry name" value="Galactose-binding domain-like"/>
    <property type="match status" value="1"/>
</dbReference>
<dbReference type="Proteomes" id="UP001499978">
    <property type="component" value="Unassembled WGS sequence"/>
</dbReference>
<reference evidence="3 4" key="1">
    <citation type="journal article" date="2019" name="Int. J. Syst. Evol. Microbiol.">
        <title>The Global Catalogue of Microorganisms (GCM) 10K type strain sequencing project: providing services to taxonomists for standard genome sequencing and annotation.</title>
        <authorList>
            <consortium name="The Broad Institute Genomics Platform"/>
            <consortium name="The Broad Institute Genome Sequencing Center for Infectious Disease"/>
            <person name="Wu L."/>
            <person name="Ma J."/>
        </authorList>
    </citation>
    <scope>NUCLEOTIDE SEQUENCE [LARGE SCALE GENOMIC DNA]</scope>
    <source>
        <strain evidence="3 4">JCM 3367</strain>
    </source>
</reference>
<dbReference type="EMBL" id="BAAARY010000004">
    <property type="protein sequence ID" value="GAA2516906.1"/>
    <property type="molecule type" value="Genomic_DNA"/>
</dbReference>
<feature type="transmembrane region" description="Helical" evidence="2">
    <location>
        <begin position="53"/>
        <end position="77"/>
    </location>
</feature>
<comment type="caution">
    <text evidence="3">The sequence shown here is derived from an EMBL/GenBank/DDBJ whole genome shotgun (WGS) entry which is preliminary data.</text>
</comment>
<feature type="region of interest" description="Disordered" evidence="1">
    <location>
        <begin position="87"/>
        <end position="142"/>
    </location>
</feature>
<feature type="region of interest" description="Disordered" evidence="1">
    <location>
        <begin position="1"/>
        <end position="49"/>
    </location>
</feature>
<proteinExistence type="predicted"/>
<keyword evidence="2" id="KW-1133">Transmembrane helix</keyword>